<dbReference type="PANTHER" id="PTHR47019">
    <property type="entry name" value="LIPID II FLIPPASE MURJ"/>
    <property type="match status" value="1"/>
</dbReference>
<proteinExistence type="inferred from homology"/>
<feature type="transmembrane region" description="Helical" evidence="10">
    <location>
        <begin position="417"/>
        <end position="440"/>
    </location>
</feature>
<comment type="pathway">
    <text evidence="10">Cell wall biogenesis; peptidoglycan biosynthesis.</text>
</comment>
<evidence type="ECO:0000313" key="11">
    <source>
        <dbReference type="EMBL" id="MCK7613792.1"/>
    </source>
</evidence>
<keyword evidence="5 10" id="KW-0573">Peptidoglycan synthesis</keyword>
<comment type="function">
    <text evidence="8 10">Involved in peptidoglycan biosynthesis. Transports lipid-linked peptidoglycan precursors from the inner to the outer leaflet of the cytoplasmic membrane.</text>
</comment>
<keyword evidence="10" id="KW-0813">Transport</keyword>
<feature type="transmembrane region" description="Helical" evidence="10">
    <location>
        <begin position="358"/>
        <end position="381"/>
    </location>
</feature>
<evidence type="ECO:0000256" key="1">
    <source>
        <dbReference type="ARBA" id="ARBA00004651"/>
    </source>
</evidence>
<evidence type="ECO:0000256" key="5">
    <source>
        <dbReference type="ARBA" id="ARBA00022984"/>
    </source>
</evidence>
<evidence type="ECO:0000256" key="2">
    <source>
        <dbReference type="ARBA" id="ARBA00022475"/>
    </source>
</evidence>
<comment type="caution">
    <text evidence="11">The sequence shown here is derived from an EMBL/GenBank/DDBJ whole genome shotgun (WGS) entry which is preliminary data.</text>
</comment>
<dbReference type="Proteomes" id="UP001431221">
    <property type="component" value="Unassembled WGS sequence"/>
</dbReference>
<evidence type="ECO:0000256" key="6">
    <source>
        <dbReference type="ARBA" id="ARBA00022989"/>
    </source>
</evidence>
<evidence type="ECO:0000313" key="12">
    <source>
        <dbReference type="Proteomes" id="UP001431221"/>
    </source>
</evidence>
<evidence type="ECO:0000256" key="3">
    <source>
        <dbReference type="ARBA" id="ARBA00022692"/>
    </source>
</evidence>
<keyword evidence="10" id="KW-0961">Cell wall biogenesis/degradation</keyword>
<dbReference type="Pfam" id="PF03023">
    <property type="entry name" value="MurJ"/>
    <property type="match status" value="1"/>
</dbReference>
<dbReference type="PANTHER" id="PTHR47019:SF1">
    <property type="entry name" value="LIPID II FLIPPASE MURJ"/>
    <property type="match status" value="1"/>
</dbReference>
<feature type="transmembrane region" description="Helical" evidence="10">
    <location>
        <begin position="281"/>
        <end position="299"/>
    </location>
</feature>
<dbReference type="InterPro" id="IPR004268">
    <property type="entry name" value="MurJ"/>
</dbReference>
<feature type="transmembrane region" description="Helical" evidence="10">
    <location>
        <begin position="39"/>
        <end position="58"/>
    </location>
</feature>
<evidence type="ECO:0000256" key="7">
    <source>
        <dbReference type="ARBA" id="ARBA00023136"/>
    </source>
</evidence>
<evidence type="ECO:0000256" key="10">
    <source>
        <dbReference type="HAMAP-Rule" id="MF_02078"/>
    </source>
</evidence>
<dbReference type="HAMAP" id="MF_02078">
    <property type="entry name" value="MurJ_MviN"/>
    <property type="match status" value="1"/>
</dbReference>
<feature type="transmembrane region" description="Helical" evidence="10">
    <location>
        <begin position="239"/>
        <end position="258"/>
    </location>
</feature>
<feature type="transmembrane region" description="Helical" evidence="10">
    <location>
        <begin position="98"/>
        <end position="117"/>
    </location>
</feature>
<evidence type="ECO:0000256" key="9">
    <source>
        <dbReference type="ARBA" id="ARBA00061532"/>
    </source>
</evidence>
<keyword evidence="12" id="KW-1185">Reference proteome</keyword>
<reference evidence="11" key="1">
    <citation type="submission" date="2022-04" db="EMBL/GenBank/DDBJ databases">
        <title>Roseibium sp. CAU 1639 isolated from mud.</title>
        <authorList>
            <person name="Kim W."/>
        </authorList>
    </citation>
    <scope>NUCLEOTIDE SEQUENCE</scope>
    <source>
        <strain evidence="11">CAU 1639</strain>
    </source>
</reference>
<name>A0ABT0GWG3_9HYPH</name>
<evidence type="ECO:0000256" key="8">
    <source>
        <dbReference type="ARBA" id="ARBA00060041"/>
    </source>
</evidence>
<keyword evidence="4 10" id="KW-0133">Cell shape</keyword>
<keyword evidence="2 10" id="KW-1003">Cell membrane</keyword>
<keyword evidence="3 10" id="KW-0812">Transmembrane</keyword>
<dbReference type="EMBL" id="JALNMJ010000011">
    <property type="protein sequence ID" value="MCK7613792.1"/>
    <property type="molecule type" value="Genomic_DNA"/>
</dbReference>
<dbReference type="CDD" id="cd13123">
    <property type="entry name" value="MATE_MurJ_like"/>
    <property type="match status" value="1"/>
</dbReference>
<feature type="transmembrane region" description="Helical" evidence="10">
    <location>
        <begin position="198"/>
        <end position="218"/>
    </location>
</feature>
<dbReference type="InterPro" id="IPR051050">
    <property type="entry name" value="Lipid_II_flippase_MurJ/MviN"/>
</dbReference>
<feature type="transmembrane region" description="Helical" evidence="10">
    <location>
        <begin position="137"/>
        <end position="158"/>
    </location>
</feature>
<feature type="transmembrane region" description="Helical" evidence="10">
    <location>
        <begin position="393"/>
        <end position="411"/>
    </location>
</feature>
<keyword evidence="6 10" id="KW-1133">Transmembrane helix</keyword>
<dbReference type="RefSeq" id="WP_248156007.1">
    <property type="nucleotide sequence ID" value="NZ_JALNMJ010000011.1"/>
</dbReference>
<feature type="transmembrane region" description="Helical" evidence="10">
    <location>
        <begin position="320"/>
        <end position="338"/>
    </location>
</feature>
<keyword evidence="10" id="KW-0997">Cell inner membrane</keyword>
<protein>
    <recommendedName>
        <fullName evidence="10">Probable lipid II flippase MurJ</fullName>
    </recommendedName>
</protein>
<feature type="transmembrane region" description="Helical" evidence="10">
    <location>
        <begin position="14"/>
        <end position="33"/>
    </location>
</feature>
<feature type="transmembrane region" description="Helical" evidence="10">
    <location>
        <begin position="170"/>
        <end position="192"/>
    </location>
</feature>
<evidence type="ECO:0000256" key="4">
    <source>
        <dbReference type="ARBA" id="ARBA00022960"/>
    </source>
</evidence>
<dbReference type="NCBIfam" id="TIGR01695">
    <property type="entry name" value="murJ_mviN"/>
    <property type="match status" value="1"/>
</dbReference>
<keyword evidence="7 10" id="KW-0472">Membrane</keyword>
<organism evidence="11 12">
    <name type="scientific">Roseibium sediminicola</name>
    <dbReference type="NCBI Taxonomy" id="2933272"/>
    <lineage>
        <taxon>Bacteria</taxon>
        <taxon>Pseudomonadati</taxon>
        <taxon>Pseudomonadota</taxon>
        <taxon>Alphaproteobacteria</taxon>
        <taxon>Hyphomicrobiales</taxon>
        <taxon>Stappiaceae</taxon>
        <taxon>Roseibium</taxon>
    </lineage>
</organism>
<dbReference type="PRINTS" id="PR01806">
    <property type="entry name" value="VIRFACTRMVIN"/>
</dbReference>
<accession>A0ABT0GWG3</accession>
<sequence length="453" mass="48316">MSGLFGAGRLPQRFPLLMNVANVAGLTLASRALGLLRDIILAATLGAGPVATAFMLAFRLANQFRALLAEGAFTAAFLPIDAIDETDAKETRSFRAEVLGWLVLANLVLLAAVLIAPEVMLGLFAPGLDASNPAYPLASLFLRITFPFLFFASLLAFFGARLGANGRFTAFAATPIVMNVCLIGGLQFSWMFASSGHAAAWSVLVSGGLQLALVIWAFRRADLKQPWPKLGLSTSTRTFFRNLGPALLSSGALQVAAFTDTVLASFLPTGSLVHLYFADRLYQLPIGVLSLALGTVMLPDIARHFSKGETLNARRVVNHALWLCLALGLPAAGILAFWGEPIARLLFQRGSFTSADTIATASILTAYAFGLLPALMVRPLVVAFQGRGDTATPFRLLAIALGLNIVCKVALVPNWGAPGLALATSVGMTCYFVLLFWSAWRRGYCGTTRQPIH</sequence>
<comment type="similarity">
    <text evidence="9 10">Belongs to the MurJ/MviN family.</text>
</comment>
<gene>
    <name evidence="10 11" type="primary">murJ</name>
    <name evidence="11" type="ORF">M0H32_16615</name>
</gene>
<comment type="subcellular location">
    <subcellularLocation>
        <location evidence="10">Cell inner membrane</location>
        <topology evidence="10">Multi-pass membrane protein</topology>
    </subcellularLocation>
    <subcellularLocation>
        <location evidence="1">Cell membrane</location>
        <topology evidence="1">Multi-pass membrane protein</topology>
    </subcellularLocation>
</comment>